<reference evidence="2 3" key="1">
    <citation type="submission" date="2018-10" db="EMBL/GenBank/DDBJ databases">
        <title>Oceanobacillus sp. YLB-02 draft genome.</title>
        <authorList>
            <person name="Yu L."/>
        </authorList>
    </citation>
    <scope>NUCLEOTIDE SEQUENCE [LARGE SCALE GENOMIC DNA]</scope>
    <source>
        <strain evidence="2 3">YLB-02</strain>
    </source>
</reference>
<evidence type="ECO:0000313" key="2">
    <source>
        <dbReference type="EMBL" id="RLL43633.1"/>
    </source>
</evidence>
<feature type="domain" description="DUF4097" evidence="1">
    <location>
        <begin position="41"/>
        <end position="171"/>
    </location>
</feature>
<dbReference type="OrthoDB" id="2588856at2"/>
<dbReference type="EMBL" id="RCHR01000004">
    <property type="protein sequence ID" value="RLL43633.1"/>
    <property type="molecule type" value="Genomic_DNA"/>
</dbReference>
<proteinExistence type="predicted"/>
<dbReference type="Gene3D" id="2.160.20.120">
    <property type="match status" value="1"/>
</dbReference>
<dbReference type="Proteomes" id="UP000270219">
    <property type="component" value="Unassembled WGS sequence"/>
</dbReference>
<dbReference type="AlphaFoldDB" id="A0A498D4V1"/>
<dbReference type="InterPro" id="IPR025164">
    <property type="entry name" value="Toastrack_DUF4097"/>
</dbReference>
<dbReference type="RefSeq" id="WP_121523277.1">
    <property type="nucleotide sequence ID" value="NZ_RCHR01000004.1"/>
</dbReference>
<evidence type="ECO:0000313" key="3">
    <source>
        <dbReference type="Proteomes" id="UP000270219"/>
    </source>
</evidence>
<accession>A0A498D4V1</accession>
<sequence length="258" mass="28412">MKKNTVIILILLGIAALLILKQIVGIADGPKEYVTDGSNYKTVDIKSENARIEVFPATDSTARVELRDDGNQYKLEAGVNGDTLEIELKDKSWWPNFSWFFSEGPRLTVLLPEEQLERLSIDSDNGLIGVTELNPDHLEVETDNGKVELLNIETASVRADSDNGELIFSNVNGEITAESDYGAIRLTTDSLDRPVHLTTDNGPIDIRTESEPTNVTFDIRTDNGSVNVFESTNYDTVIGDGEHLIKLTTDNGSISVNK</sequence>
<name>A0A498D4V1_9BACI</name>
<keyword evidence="3" id="KW-1185">Reference proteome</keyword>
<dbReference type="Pfam" id="PF13349">
    <property type="entry name" value="DUF4097"/>
    <property type="match status" value="1"/>
</dbReference>
<comment type="caution">
    <text evidence="2">The sequence shown here is derived from an EMBL/GenBank/DDBJ whole genome shotgun (WGS) entry which is preliminary data.</text>
</comment>
<evidence type="ECO:0000259" key="1">
    <source>
        <dbReference type="Pfam" id="PF13349"/>
    </source>
</evidence>
<gene>
    <name evidence="2" type="ORF">D8M04_11965</name>
</gene>
<organism evidence="2 3">
    <name type="scientific">Oceanobacillus piezotolerans</name>
    <dbReference type="NCBI Taxonomy" id="2448030"/>
    <lineage>
        <taxon>Bacteria</taxon>
        <taxon>Bacillati</taxon>
        <taxon>Bacillota</taxon>
        <taxon>Bacilli</taxon>
        <taxon>Bacillales</taxon>
        <taxon>Bacillaceae</taxon>
        <taxon>Oceanobacillus</taxon>
    </lineage>
</organism>
<protein>
    <recommendedName>
        <fullName evidence="1">DUF4097 domain-containing protein</fullName>
    </recommendedName>
</protein>